<proteinExistence type="inferred from homology"/>
<dbReference type="SUPFAM" id="SSF53335">
    <property type="entry name" value="S-adenosyl-L-methionine-dependent methyltransferases"/>
    <property type="match status" value="1"/>
</dbReference>
<dbReference type="FunFam" id="3.40.50.150:FF:000009">
    <property type="entry name" value="23S rRNA (Uracil(1939)-C(5))-methyltransferase RlmD"/>
    <property type="match status" value="1"/>
</dbReference>
<dbReference type="InterPro" id="IPR012340">
    <property type="entry name" value="NA-bd_OB-fold"/>
</dbReference>
<comment type="caution">
    <text evidence="7">The sequence shown here is derived from an EMBL/GenBank/DDBJ whole genome shotgun (WGS) entry which is preliminary data.</text>
</comment>
<dbReference type="FunFam" id="2.40.50.140:FF:000097">
    <property type="entry name" value="23S rRNA (uracil(1939)-C(5))-methyltransferase RlmD"/>
    <property type="match status" value="1"/>
</dbReference>
<dbReference type="PROSITE" id="PS01231">
    <property type="entry name" value="TRMA_2"/>
    <property type="match status" value="1"/>
</dbReference>
<reference evidence="7" key="2">
    <citation type="submission" date="2021-04" db="EMBL/GenBank/DDBJ databases">
        <authorList>
            <person name="Dong X."/>
        </authorList>
    </citation>
    <scope>NUCLEOTIDE SEQUENCE</scope>
    <source>
        <strain evidence="7">ZWT</strain>
    </source>
</reference>
<dbReference type="SUPFAM" id="SSF50249">
    <property type="entry name" value="Nucleic acid-binding proteins"/>
    <property type="match status" value="1"/>
</dbReference>
<dbReference type="InterPro" id="IPR029063">
    <property type="entry name" value="SAM-dependent_MTases_sf"/>
</dbReference>
<dbReference type="Proteomes" id="UP001056429">
    <property type="component" value="Unassembled WGS sequence"/>
</dbReference>
<dbReference type="Gene3D" id="3.40.50.150">
    <property type="entry name" value="Vaccinia Virus protein VP39"/>
    <property type="match status" value="1"/>
</dbReference>
<protein>
    <submittedName>
        <fullName evidence="7">23S rRNA (Uracil(1939)-C(5))-methyltransferase RlmD</fullName>
        <ecNumber evidence="7">2.1.1.190</ecNumber>
    </submittedName>
</protein>
<feature type="binding site" evidence="4">
    <location>
        <position position="292"/>
    </location>
    <ligand>
        <name>S-adenosyl-L-methionine</name>
        <dbReference type="ChEBI" id="CHEBI:59789"/>
    </ligand>
</feature>
<dbReference type="PANTHER" id="PTHR11061:SF30">
    <property type="entry name" value="TRNA (URACIL(54)-C(5))-METHYLTRANSFERASE"/>
    <property type="match status" value="1"/>
</dbReference>
<dbReference type="CDD" id="cd02440">
    <property type="entry name" value="AdoMet_MTases"/>
    <property type="match status" value="1"/>
</dbReference>
<dbReference type="Gene3D" id="2.40.50.140">
    <property type="entry name" value="Nucleic acid-binding proteins"/>
    <property type="match status" value="1"/>
</dbReference>
<dbReference type="InterPro" id="IPR030390">
    <property type="entry name" value="MeTrfase_TrmA_AS"/>
</dbReference>
<sequence>MDKSLPVIKNQVVDVRIEAMGYHGEGIAKIDGFPIFIEEAIDGEIVKVRIIKVKSKYAYGKIMEIIEPSNERRDPKCNLYNRCGGCNLQHLSYEGQLQFKTNRVLDCITRIGNVKNVIMHPTLGMEEPYSYRNKVQLPVGINKTNSNNSVSIGFFAARSHEIINMNVCYIQDEVADKIIKYTRRWMFKYNIQPYNEEKHEGFIRHIMVRKGFVTGEVMIVLVTNGTDIPDIKPFVEVLKKNVEGVTSIVQNINTKRTNVILGDKCKTLWGQEYIRDYIGKFEFNISPLSFYQVNPVQTEVLYNKVLEYAELTGEEIVFDAYCGTGTISLFLSEKAKKVYGVEVVPEAIKDAQKNAKQNNVKNAEFIVGEAEKVIPNMIKQGIKADVVVVDPPRKGCDIALINALGEMEPKKIVYVSCDPATLARDLKLLEQKGYETVEVQPVDMFPQTAHIESVVKLERK</sequence>
<organism evidence="7 8">
    <name type="scientific">Oceanirhabdus seepicola</name>
    <dbReference type="NCBI Taxonomy" id="2828781"/>
    <lineage>
        <taxon>Bacteria</taxon>
        <taxon>Bacillati</taxon>
        <taxon>Bacillota</taxon>
        <taxon>Clostridia</taxon>
        <taxon>Eubacteriales</taxon>
        <taxon>Clostridiaceae</taxon>
        <taxon>Oceanirhabdus</taxon>
    </lineage>
</organism>
<keyword evidence="8" id="KW-1185">Reference proteome</keyword>
<dbReference type="RefSeq" id="WP_250857301.1">
    <property type="nucleotide sequence ID" value="NZ_JAGSOJ010000001.1"/>
</dbReference>
<dbReference type="InterPro" id="IPR030391">
    <property type="entry name" value="MeTrfase_TrmA_CS"/>
</dbReference>
<dbReference type="Pfam" id="PF05958">
    <property type="entry name" value="tRNA_U5-meth_tr"/>
    <property type="match status" value="1"/>
</dbReference>
<dbReference type="Pfam" id="PF01938">
    <property type="entry name" value="TRAM"/>
    <property type="match status" value="1"/>
</dbReference>
<dbReference type="PROSITE" id="PS01230">
    <property type="entry name" value="TRMA_1"/>
    <property type="match status" value="1"/>
</dbReference>
<dbReference type="InterPro" id="IPR010280">
    <property type="entry name" value="U5_MeTrfase_fam"/>
</dbReference>
<dbReference type="EC" id="2.1.1.190" evidence="7"/>
<feature type="domain" description="TRAM" evidence="6">
    <location>
        <begin position="6"/>
        <end position="64"/>
    </location>
</feature>
<dbReference type="PANTHER" id="PTHR11061">
    <property type="entry name" value="RNA M5U METHYLTRANSFERASE"/>
    <property type="match status" value="1"/>
</dbReference>
<dbReference type="PROSITE" id="PS51687">
    <property type="entry name" value="SAM_MT_RNA_M5U"/>
    <property type="match status" value="1"/>
</dbReference>
<comment type="similarity">
    <text evidence="4">Belongs to the class I-like SAM-binding methyltransferase superfamily. RNA M5U methyltransferase family.</text>
</comment>
<dbReference type="EMBL" id="JAGSOJ010000001">
    <property type="protein sequence ID" value="MCM1988432.1"/>
    <property type="molecule type" value="Genomic_DNA"/>
</dbReference>
<dbReference type="PROSITE" id="PS50926">
    <property type="entry name" value="TRAM"/>
    <property type="match status" value="1"/>
</dbReference>
<dbReference type="InterPro" id="IPR002792">
    <property type="entry name" value="TRAM_dom"/>
</dbReference>
<accession>A0A9J6NZ74</accession>
<keyword evidence="2 4" id="KW-0808">Transferase</keyword>
<feature type="binding site" evidence="4">
    <location>
        <position position="390"/>
    </location>
    <ligand>
        <name>S-adenosyl-L-methionine</name>
        <dbReference type="ChEBI" id="CHEBI:59789"/>
    </ligand>
</feature>
<dbReference type="GO" id="GO:0070475">
    <property type="term" value="P:rRNA base methylation"/>
    <property type="evidence" value="ECO:0007669"/>
    <property type="project" value="TreeGrafter"/>
</dbReference>
<dbReference type="Gene3D" id="2.40.50.1070">
    <property type="match status" value="1"/>
</dbReference>
<feature type="binding site" evidence="4">
    <location>
        <position position="321"/>
    </location>
    <ligand>
        <name>S-adenosyl-L-methionine</name>
        <dbReference type="ChEBI" id="CHEBI:59789"/>
    </ligand>
</feature>
<feature type="active site" evidence="5">
    <location>
        <position position="417"/>
    </location>
</feature>
<evidence type="ECO:0000259" key="6">
    <source>
        <dbReference type="PROSITE" id="PS50926"/>
    </source>
</evidence>
<reference evidence="7" key="1">
    <citation type="journal article" date="2021" name="mSystems">
        <title>Bacteria and Archaea Synergistically Convert Glycine Betaine to Biogenic Methane in the Formosa Cold Seep of the South China Sea.</title>
        <authorList>
            <person name="Li L."/>
            <person name="Zhang W."/>
            <person name="Zhang S."/>
            <person name="Song L."/>
            <person name="Sun Q."/>
            <person name="Zhang H."/>
            <person name="Xiang H."/>
            <person name="Dong X."/>
        </authorList>
    </citation>
    <scope>NUCLEOTIDE SEQUENCE</scope>
    <source>
        <strain evidence="7">ZWT</strain>
    </source>
</reference>
<gene>
    <name evidence="7" type="primary">rlmD</name>
    <name evidence="7" type="ORF">KDK92_01685</name>
</gene>
<feature type="active site" description="Nucleophile" evidence="4">
    <location>
        <position position="417"/>
    </location>
</feature>
<feature type="binding site" evidence="4">
    <location>
        <position position="342"/>
    </location>
    <ligand>
        <name>S-adenosyl-L-methionine</name>
        <dbReference type="ChEBI" id="CHEBI:59789"/>
    </ligand>
</feature>
<evidence type="ECO:0000313" key="8">
    <source>
        <dbReference type="Proteomes" id="UP001056429"/>
    </source>
</evidence>
<evidence type="ECO:0000256" key="5">
    <source>
        <dbReference type="PROSITE-ProRule" id="PRU10015"/>
    </source>
</evidence>
<dbReference type="NCBIfam" id="TIGR00479">
    <property type="entry name" value="rumA"/>
    <property type="match status" value="1"/>
</dbReference>
<evidence type="ECO:0000256" key="3">
    <source>
        <dbReference type="ARBA" id="ARBA00022691"/>
    </source>
</evidence>
<evidence type="ECO:0000256" key="1">
    <source>
        <dbReference type="ARBA" id="ARBA00022603"/>
    </source>
</evidence>
<evidence type="ECO:0000313" key="7">
    <source>
        <dbReference type="EMBL" id="MCM1988432.1"/>
    </source>
</evidence>
<evidence type="ECO:0000256" key="2">
    <source>
        <dbReference type="ARBA" id="ARBA00022679"/>
    </source>
</evidence>
<keyword evidence="1 4" id="KW-0489">Methyltransferase</keyword>
<dbReference type="AlphaFoldDB" id="A0A9J6NZ74"/>
<dbReference type="GO" id="GO:0070041">
    <property type="term" value="F:rRNA (uridine-C5-)-methyltransferase activity"/>
    <property type="evidence" value="ECO:0007669"/>
    <property type="project" value="TreeGrafter"/>
</dbReference>
<name>A0A9J6NZ74_9CLOT</name>
<evidence type="ECO:0000256" key="4">
    <source>
        <dbReference type="PROSITE-ProRule" id="PRU01024"/>
    </source>
</evidence>
<dbReference type="FunFam" id="2.40.50.1070:FF:000003">
    <property type="entry name" value="23S rRNA (Uracil-5-)-methyltransferase RumA"/>
    <property type="match status" value="1"/>
</dbReference>
<keyword evidence="3 4" id="KW-0949">S-adenosyl-L-methionine</keyword>